<reference evidence="8" key="1">
    <citation type="submission" date="2022-11" db="UniProtKB">
        <authorList>
            <consortium name="WormBaseParasite"/>
        </authorList>
    </citation>
    <scope>IDENTIFICATION</scope>
</reference>
<dbReference type="InterPro" id="IPR037171">
    <property type="entry name" value="NagB/RpiA_transferase-like"/>
</dbReference>
<dbReference type="PANTHER" id="PTHR11934:SF0">
    <property type="entry name" value="RIBOSE-5-PHOSPHATE ISOMERASE"/>
    <property type="match status" value="1"/>
</dbReference>
<dbReference type="FunFam" id="3.40.50.1360:FF:000001">
    <property type="entry name" value="Ribose-5-phosphate isomerase A"/>
    <property type="match status" value="1"/>
</dbReference>
<evidence type="ECO:0000256" key="3">
    <source>
        <dbReference type="ARBA" id="ARBA00008088"/>
    </source>
</evidence>
<evidence type="ECO:0000256" key="1">
    <source>
        <dbReference type="ARBA" id="ARBA00001713"/>
    </source>
</evidence>
<dbReference type="Gene3D" id="3.30.70.260">
    <property type="match status" value="1"/>
</dbReference>
<evidence type="ECO:0000313" key="8">
    <source>
        <dbReference type="WBParaSite" id="ACRNAN_scaffold5761.g22007.t1"/>
    </source>
</evidence>
<protein>
    <recommendedName>
        <fullName evidence="4">ribose-5-phosphate isomerase</fullName>
        <ecNumber evidence="4">5.3.1.6</ecNumber>
    </recommendedName>
    <alternativeName>
        <fullName evidence="6">Phosphoriboisomerase</fullName>
    </alternativeName>
</protein>
<dbReference type="NCBIfam" id="NF001924">
    <property type="entry name" value="PRK00702.1"/>
    <property type="match status" value="1"/>
</dbReference>
<sequence length="239" mass="26165">MSLSPIEKAKRAAAHAASEAFIRSGLRIGVGSGSTVKYLVDYLKEQYGSGELKEILCIPTSFMTRKWLIDSNLPVSDLEKTPELDVCIDGADEVDPSLNCIKGGGGCLTQEKIVQNAAKKFVVIADSNKKAKFLGEKYKAVPIEILPFGYVATQRFIQQKVGGECEMRLGPKFFPTITDNGNYLVDWKFPESSVATDWAFINQQILSIPGVVETGLFLNVAETVYFATPEGEVDIVSKK</sequence>
<comment type="similarity">
    <text evidence="3">Belongs to the ribose 5-phosphate isomerase family.</text>
</comment>
<proteinExistence type="inferred from homology"/>
<dbReference type="PANTHER" id="PTHR11934">
    <property type="entry name" value="RIBOSE-5-PHOSPHATE ISOMERASE"/>
    <property type="match status" value="1"/>
</dbReference>
<keyword evidence="7" id="KW-1185">Reference proteome</keyword>
<dbReference type="Gene3D" id="3.40.50.1360">
    <property type="match status" value="1"/>
</dbReference>
<evidence type="ECO:0000256" key="2">
    <source>
        <dbReference type="ARBA" id="ARBA00004988"/>
    </source>
</evidence>
<comment type="catalytic activity">
    <reaction evidence="1">
        <text>aldehydo-D-ribose 5-phosphate = D-ribulose 5-phosphate</text>
        <dbReference type="Rhea" id="RHEA:14657"/>
        <dbReference type="ChEBI" id="CHEBI:58121"/>
        <dbReference type="ChEBI" id="CHEBI:58273"/>
        <dbReference type="EC" id="5.3.1.6"/>
    </reaction>
</comment>
<dbReference type="GO" id="GO:0009052">
    <property type="term" value="P:pentose-phosphate shunt, non-oxidative branch"/>
    <property type="evidence" value="ECO:0007669"/>
    <property type="project" value="InterPro"/>
</dbReference>
<evidence type="ECO:0000256" key="4">
    <source>
        <dbReference type="ARBA" id="ARBA00011959"/>
    </source>
</evidence>
<keyword evidence="5" id="KW-0413">Isomerase</keyword>
<comment type="pathway">
    <text evidence="2">Carbohydrate degradation; pentose phosphate pathway; D-ribose 5-phosphate from D-ribulose 5-phosphate (non-oxidative stage): step 1/1.</text>
</comment>
<dbReference type="CDD" id="cd01398">
    <property type="entry name" value="RPI_A"/>
    <property type="match status" value="1"/>
</dbReference>
<evidence type="ECO:0000313" key="7">
    <source>
        <dbReference type="Proteomes" id="UP000887540"/>
    </source>
</evidence>
<name>A0A914E6Z8_9BILA</name>
<dbReference type="GO" id="GO:0004751">
    <property type="term" value="F:ribose-5-phosphate isomerase activity"/>
    <property type="evidence" value="ECO:0007669"/>
    <property type="project" value="UniProtKB-EC"/>
</dbReference>
<organism evidence="7 8">
    <name type="scientific">Acrobeloides nanus</name>
    <dbReference type="NCBI Taxonomy" id="290746"/>
    <lineage>
        <taxon>Eukaryota</taxon>
        <taxon>Metazoa</taxon>
        <taxon>Ecdysozoa</taxon>
        <taxon>Nematoda</taxon>
        <taxon>Chromadorea</taxon>
        <taxon>Rhabditida</taxon>
        <taxon>Tylenchina</taxon>
        <taxon>Cephalobomorpha</taxon>
        <taxon>Cephaloboidea</taxon>
        <taxon>Cephalobidae</taxon>
        <taxon>Acrobeloides</taxon>
    </lineage>
</organism>
<dbReference type="AlphaFoldDB" id="A0A914E6Z8"/>
<dbReference type="EC" id="5.3.1.6" evidence="4"/>
<dbReference type="NCBIfam" id="TIGR00021">
    <property type="entry name" value="rpiA"/>
    <property type="match status" value="1"/>
</dbReference>
<dbReference type="Proteomes" id="UP000887540">
    <property type="component" value="Unplaced"/>
</dbReference>
<dbReference type="Pfam" id="PF06026">
    <property type="entry name" value="Rib_5-P_isom_A"/>
    <property type="match status" value="1"/>
</dbReference>
<evidence type="ECO:0000256" key="6">
    <source>
        <dbReference type="ARBA" id="ARBA00029734"/>
    </source>
</evidence>
<dbReference type="GO" id="GO:0006014">
    <property type="term" value="P:D-ribose metabolic process"/>
    <property type="evidence" value="ECO:0007669"/>
    <property type="project" value="TreeGrafter"/>
</dbReference>
<dbReference type="InterPro" id="IPR004788">
    <property type="entry name" value="Ribose5P_isomerase_type_A"/>
</dbReference>
<evidence type="ECO:0000256" key="5">
    <source>
        <dbReference type="ARBA" id="ARBA00023235"/>
    </source>
</evidence>
<accession>A0A914E6Z8</accession>
<dbReference type="SUPFAM" id="SSF100950">
    <property type="entry name" value="NagB/RpiA/CoA transferase-like"/>
    <property type="match status" value="1"/>
</dbReference>
<dbReference type="WBParaSite" id="ACRNAN_scaffold5761.g22007.t1">
    <property type="protein sequence ID" value="ACRNAN_scaffold5761.g22007.t1"/>
    <property type="gene ID" value="ACRNAN_scaffold5761.g22007"/>
</dbReference>
<dbReference type="SUPFAM" id="SSF75445">
    <property type="entry name" value="D-ribose-5-phosphate isomerase (RpiA), lid domain"/>
    <property type="match status" value="1"/>
</dbReference>
<dbReference type="GO" id="GO:0005737">
    <property type="term" value="C:cytoplasm"/>
    <property type="evidence" value="ECO:0007669"/>
    <property type="project" value="TreeGrafter"/>
</dbReference>